<accession>A0A1Y5P567</accession>
<dbReference type="AlphaFoldDB" id="A0A1Y5P567"/>
<dbReference type="EMBL" id="FLQS01000010">
    <property type="protein sequence ID" value="SBS73835.1"/>
    <property type="molecule type" value="Genomic_DNA"/>
</dbReference>
<proteinExistence type="predicted"/>
<reference evidence="1" key="1">
    <citation type="submission" date="2016-03" db="EMBL/GenBank/DDBJ databases">
        <authorList>
            <person name="Ploux O."/>
        </authorList>
    </citation>
    <scope>NUCLEOTIDE SEQUENCE</scope>
    <source>
        <strain evidence="1">UC10</strain>
    </source>
</reference>
<protein>
    <submittedName>
        <fullName evidence="1">Uncharacterized protein</fullName>
    </submittedName>
</protein>
<gene>
    <name evidence="1" type="ORF">MHPYR_180083</name>
</gene>
<evidence type="ECO:0000313" key="1">
    <source>
        <dbReference type="EMBL" id="SBS73835.1"/>
    </source>
</evidence>
<name>A0A1Y5P567_9MYCO</name>
<organism evidence="1">
    <name type="scientific">uncultured Mycobacterium sp</name>
    <dbReference type="NCBI Taxonomy" id="171292"/>
    <lineage>
        <taxon>Bacteria</taxon>
        <taxon>Bacillati</taxon>
        <taxon>Actinomycetota</taxon>
        <taxon>Actinomycetes</taxon>
        <taxon>Mycobacteriales</taxon>
        <taxon>Mycobacteriaceae</taxon>
        <taxon>Mycobacterium</taxon>
        <taxon>environmental samples</taxon>
    </lineage>
</organism>
<sequence length="118" mass="13617">MSTYPSRMAEVFSRKMGVWRVFNSDEAQLGYCEDLADAWREACTITTVEQLDALPFESVIRDQDGIILAHNPRHVYPSQLRPWWPLSGYSALERDYGVEAESITLPALLIWSPDWERP</sequence>